<comment type="caution">
    <text evidence="9">The sequence shown here is derived from an EMBL/GenBank/DDBJ whole genome shotgun (WGS) entry which is preliminary data.</text>
</comment>
<dbReference type="GO" id="GO:0000271">
    <property type="term" value="P:polysaccharide biosynthetic process"/>
    <property type="evidence" value="ECO:0007669"/>
    <property type="project" value="InterPro"/>
</dbReference>
<keyword evidence="4 6" id="KW-1133">Transmembrane helix</keyword>
<dbReference type="GO" id="GO:0005886">
    <property type="term" value="C:plasma membrane"/>
    <property type="evidence" value="ECO:0007669"/>
    <property type="project" value="TreeGrafter"/>
</dbReference>
<feature type="transmembrane region" description="Helical" evidence="6">
    <location>
        <begin position="42"/>
        <end position="66"/>
    </location>
</feature>
<dbReference type="EMBL" id="JAUEIF010000003">
    <property type="protein sequence ID" value="MDN0024797.1"/>
    <property type="molecule type" value="Genomic_DNA"/>
</dbReference>
<evidence type="ECO:0000256" key="6">
    <source>
        <dbReference type="SAM" id="Phobius"/>
    </source>
</evidence>
<dbReference type="InterPro" id="IPR051401">
    <property type="entry name" value="GtrA_CellWall_Glycosyl"/>
</dbReference>
<keyword evidence="3 6" id="KW-0812">Transmembrane</keyword>
<evidence type="ECO:0000313" key="9">
    <source>
        <dbReference type="EMBL" id="MDN0024797.1"/>
    </source>
</evidence>
<dbReference type="RefSeq" id="WP_289824836.1">
    <property type="nucleotide sequence ID" value="NZ_CAUWBX010000040.1"/>
</dbReference>
<organism evidence="9 11">
    <name type="scientific">Leyella lascolaii</name>
    <dbReference type="NCBI Taxonomy" id="1776379"/>
    <lineage>
        <taxon>Bacteria</taxon>
        <taxon>Pseudomonadati</taxon>
        <taxon>Bacteroidota</taxon>
        <taxon>Bacteroidia</taxon>
        <taxon>Bacteroidales</taxon>
        <taxon>Prevotellaceae</taxon>
        <taxon>Leyella</taxon>
    </lineage>
</organism>
<evidence type="ECO:0000256" key="3">
    <source>
        <dbReference type="ARBA" id="ARBA00022692"/>
    </source>
</evidence>
<proteinExistence type="inferred from homology"/>
<feature type="transmembrane region" description="Helical" evidence="6">
    <location>
        <begin position="15"/>
        <end position="36"/>
    </location>
</feature>
<sequence>MTDIKTHMHKLSGEILRFGIVGTTALVIHYGVYYLLLRYTYLNVAFTSGYIISFLFNFMMTSWFTFKVRPSWRRFLRFAVSHGINYLIQITIFNISLLLGVSNELAPIPVYIISVPASFLLVRCAMMRKRDTTA</sequence>
<name>A0AAW7JH18_9BACT</name>
<evidence type="ECO:0000256" key="2">
    <source>
        <dbReference type="ARBA" id="ARBA00009399"/>
    </source>
</evidence>
<dbReference type="Pfam" id="PF04138">
    <property type="entry name" value="GtrA_DPMS_TM"/>
    <property type="match status" value="1"/>
</dbReference>
<reference evidence="9" key="1">
    <citation type="submission" date="2023-06" db="EMBL/GenBank/DDBJ databases">
        <authorList>
            <person name="Zeman M."/>
            <person name="Kubasova T."/>
            <person name="Jahodarova E."/>
            <person name="Nykrynova M."/>
            <person name="Rychlik I."/>
        </authorList>
    </citation>
    <scope>NUCLEOTIDE SEQUENCE</scope>
    <source>
        <strain evidence="9">ET15</strain>
        <strain evidence="8">ET37</strain>
    </source>
</reference>
<dbReference type="InterPro" id="IPR007267">
    <property type="entry name" value="GtrA_DPMS_TM"/>
</dbReference>
<reference evidence="9" key="2">
    <citation type="submission" date="2023-08" db="EMBL/GenBank/DDBJ databases">
        <title>Identification and characterization of horizontal gene transfer across gut microbiota members of farm animals based on homology search.</title>
        <authorList>
            <person name="Schwarzerova J."/>
            <person name="Nykrynova M."/>
            <person name="Jureckova K."/>
            <person name="Cejkova D."/>
            <person name="Rychlik I."/>
        </authorList>
    </citation>
    <scope>NUCLEOTIDE SEQUENCE</scope>
    <source>
        <strain evidence="9">ET15</strain>
        <strain evidence="8">ET37</strain>
    </source>
</reference>
<evidence type="ECO:0000256" key="4">
    <source>
        <dbReference type="ARBA" id="ARBA00022989"/>
    </source>
</evidence>
<evidence type="ECO:0000313" key="11">
    <source>
        <dbReference type="Proteomes" id="UP001168478"/>
    </source>
</evidence>
<keyword evidence="5 6" id="KW-0472">Membrane</keyword>
<gene>
    <name evidence="8" type="ORF">QVN81_04045</name>
    <name evidence="9" type="ORF">QVN84_04580</name>
</gene>
<dbReference type="PANTHER" id="PTHR38459">
    <property type="entry name" value="PROPHAGE BACTOPRENOL-LINKED GLUCOSE TRANSLOCASE HOMOLOG"/>
    <property type="match status" value="1"/>
</dbReference>
<comment type="subcellular location">
    <subcellularLocation>
        <location evidence="1">Membrane</location>
        <topology evidence="1">Multi-pass membrane protein</topology>
    </subcellularLocation>
</comment>
<protein>
    <submittedName>
        <fullName evidence="9">GtrA family protein</fullName>
    </submittedName>
</protein>
<keyword evidence="10" id="KW-1185">Reference proteome</keyword>
<evidence type="ECO:0000256" key="5">
    <source>
        <dbReference type="ARBA" id="ARBA00023136"/>
    </source>
</evidence>
<dbReference type="PANTHER" id="PTHR38459:SF1">
    <property type="entry name" value="PROPHAGE BACTOPRENOL-LINKED GLUCOSE TRANSLOCASE HOMOLOG"/>
    <property type="match status" value="1"/>
</dbReference>
<evidence type="ECO:0000313" key="10">
    <source>
        <dbReference type="Proteomes" id="UP001167831"/>
    </source>
</evidence>
<feature type="domain" description="GtrA/DPMS transmembrane" evidence="7">
    <location>
        <begin position="17"/>
        <end position="124"/>
    </location>
</feature>
<accession>A0AAW7JH18</accession>
<comment type="similarity">
    <text evidence="2">Belongs to the GtrA family.</text>
</comment>
<evidence type="ECO:0000259" key="7">
    <source>
        <dbReference type="Pfam" id="PF04138"/>
    </source>
</evidence>
<dbReference type="Proteomes" id="UP001168478">
    <property type="component" value="Unassembled WGS sequence"/>
</dbReference>
<dbReference type="Proteomes" id="UP001167831">
    <property type="component" value="Unassembled WGS sequence"/>
</dbReference>
<dbReference type="AlphaFoldDB" id="A0AAW7JH18"/>
<feature type="transmembrane region" description="Helical" evidence="6">
    <location>
        <begin position="108"/>
        <end position="126"/>
    </location>
</feature>
<evidence type="ECO:0000313" key="8">
    <source>
        <dbReference type="EMBL" id="MDN0022198.1"/>
    </source>
</evidence>
<dbReference type="EMBL" id="JAUEIE010000003">
    <property type="protein sequence ID" value="MDN0022198.1"/>
    <property type="molecule type" value="Genomic_DNA"/>
</dbReference>
<evidence type="ECO:0000256" key="1">
    <source>
        <dbReference type="ARBA" id="ARBA00004141"/>
    </source>
</evidence>